<feature type="transmembrane region" description="Helical" evidence="9">
    <location>
        <begin position="68"/>
        <end position="95"/>
    </location>
</feature>
<dbReference type="InterPro" id="IPR005829">
    <property type="entry name" value="Sugar_transporter_CS"/>
</dbReference>
<dbReference type="GO" id="GO:0015293">
    <property type="term" value="F:symporter activity"/>
    <property type="evidence" value="ECO:0007669"/>
    <property type="project" value="UniProtKB-KW"/>
</dbReference>
<comment type="subcellular location">
    <subcellularLocation>
        <location evidence="1">Cell membrane</location>
        <topology evidence="1">Multi-pass membrane protein</topology>
    </subcellularLocation>
</comment>
<comment type="similarity">
    <text evidence="2">Belongs to the major facilitator superfamily. Metabolite:H+ Symporter (MHS) family (TC 2.A.1.6) family.</text>
</comment>
<keyword evidence="7 9" id="KW-1133">Transmembrane helix</keyword>
<feature type="transmembrane region" description="Helical" evidence="9">
    <location>
        <begin position="384"/>
        <end position="406"/>
    </location>
</feature>
<sequence length="446" mass="46606">MEISQAETSLPVAEKAAPPAFAASGKIGRAKAVAAITIGNGLEYFEFTSYSFFAIIIGKLYFPADGDIAQLLLVTATFGIGFVARPIGGLLLGAYADRVGRKAAMTLTLQLMALGSAMIVFAPTYAQIGLAAPLLIVAARLVQGFALGGEIGASTSLLMEYADNRSRGFYGGLQAVSQNLSALLGALTGLLLTTILTTESLEGWGWRIPFAIGLLMGPLGVFIRRNLHETLDDGPPGPDKRRQGNAISKVFAHHKKEIAAGILLTMGNTAAIYITLYYIPTYATKILHMSMSAGLAAACVAAAVAALVAPLAGMLSDRAGRKKVFAAFCVLLALVIYPAFALINAHAELAVLLPAIAVLSLLTTFIAVPGLVMLPELFPRPVRVTGMSVVYCVGVSIFGGFAPFFATELMALSGSNLAPSWYVIGCALIALLSLPLIQDKAGLPLD</sequence>
<dbReference type="PANTHER" id="PTHR43528:SF3">
    <property type="entry name" value="CITRATE-PROTON SYMPORTER"/>
    <property type="match status" value="1"/>
</dbReference>
<dbReference type="PATRIC" id="fig|158899.10.peg.3053"/>
<gene>
    <name evidence="11" type="ORF">CFter6_3061</name>
</gene>
<proteinExistence type="inferred from homology"/>
<dbReference type="RefSeq" id="WP_061540474.1">
    <property type="nucleotide sequence ID" value="NZ_CP013232.1"/>
</dbReference>
<dbReference type="AlphaFoldDB" id="A0A127PDB0"/>
<keyword evidence="6" id="KW-0769">Symport</keyword>
<evidence type="ECO:0000256" key="2">
    <source>
        <dbReference type="ARBA" id="ARBA00008240"/>
    </source>
</evidence>
<feature type="transmembrane region" description="Helical" evidence="9">
    <location>
        <begin position="349"/>
        <end position="372"/>
    </location>
</feature>
<feature type="transmembrane region" description="Helical" evidence="9">
    <location>
        <begin position="291"/>
        <end position="312"/>
    </location>
</feature>
<evidence type="ECO:0000256" key="1">
    <source>
        <dbReference type="ARBA" id="ARBA00004651"/>
    </source>
</evidence>
<dbReference type="PROSITE" id="PS50850">
    <property type="entry name" value="MFS"/>
    <property type="match status" value="1"/>
</dbReference>
<evidence type="ECO:0000313" key="12">
    <source>
        <dbReference type="Proteomes" id="UP000072421"/>
    </source>
</evidence>
<keyword evidence="5 9" id="KW-0812">Transmembrane</keyword>
<keyword evidence="8 9" id="KW-0472">Membrane</keyword>
<feature type="transmembrane region" description="Helical" evidence="9">
    <location>
        <begin position="418"/>
        <end position="437"/>
    </location>
</feature>
<dbReference type="GO" id="GO:0005886">
    <property type="term" value="C:plasma membrane"/>
    <property type="evidence" value="ECO:0007669"/>
    <property type="project" value="UniProtKB-SubCell"/>
</dbReference>
<feature type="transmembrane region" description="Helical" evidence="9">
    <location>
        <begin position="204"/>
        <end position="223"/>
    </location>
</feature>
<evidence type="ECO:0000256" key="7">
    <source>
        <dbReference type="ARBA" id="ARBA00022989"/>
    </source>
</evidence>
<dbReference type="InterPro" id="IPR020846">
    <property type="entry name" value="MFS_dom"/>
</dbReference>
<dbReference type="SUPFAM" id="SSF103473">
    <property type="entry name" value="MFS general substrate transporter"/>
    <property type="match status" value="1"/>
</dbReference>
<dbReference type="PROSITE" id="PS00216">
    <property type="entry name" value="SUGAR_TRANSPORT_1"/>
    <property type="match status" value="2"/>
</dbReference>
<feature type="transmembrane region" description="Helical" evidence="9">
    <location>
        <begin position="324"/>
        <end position="343"/>
    </location>
</feature>
<evidence type="ECO:0000256" key="9">
    <source>
        <dbReference type="SAM" id="Phobius"/>
    </source>
</evidence>
<keyword evidence="3" id="KW-0813">Transport</keyword>
<evidence type="ECO:0000256" key="6">
    <source>
        <dbReference type="ARBA" id="ARBA00022847"/>
    </source>
</evidence>
<dbReference type="EMBL" id="CP013232">
    <property type="protein sequence ID" value="AMO95713.1"/>
    <property type="molecule type" value="Genomic_DNA"/>
</dbReference>
<feature type="domain" description="Major facilitator superfamily (MFS) profile" evidence="10">
    <location>
        <begin position="32"/>
        <end position="442"/>
    </location>
</feature>
<protein>
    <submittedName>
        <fullName evidence="11">Sugar (And other) transporter family protein</fullName>
    </submittedName>
</protein>
<evidence type="ECO:0000256" key="8">
    <source>
        <dbReference type="ARBA" id="ARBA00023136"/>
    </source>
</evidence>
<dbReference type="FunFam" id="1.20.1250.20:FF:000001">
    <property type="entry name" value="Dicarboxylate MFS transporter"/>
    <property type="match status" value="1"/>
</dbReference>
<evidence type="ECO:0000256" key="4">
    <source>
        <dbReference type="ARBA" id="ARBA00022475"/>
    </source>
</evidence>
<dbReference type="InterPro" id="IPR011701">
    <property type="entry name" value="MFS"/>
</dbReference>
<accession>A0A127PDB0</accession>
<reference evidence="11 12" key="1">
    <citation type="submission" date="2015-11" db="EMBL/GenBank/DDBJ databases">
        <title>Exploring the genomic traits of fungus-feeding bacterial genus Collimonas.</title>
        <authorList>
            <person name="Song C."/>
            <person name="Schmidt R."/>
            <person name="de Jager V."/>
            <person name="Krzyzanowska D."/>
            <person name="Jongedijk E."/>
            <person name="Cankar K."/>
            <person name="Beekwilder J."/>
            <person name="van Veen A."/>
            <person name="de Boer W."/>
            <person name="van Veen J.A."/>
            <person name="Garbeva P."/>
        </authorList>
    </citation>
    <scope>NUCLEOTIDE SEQUENCE [LARGE SCALE GENOMIC DNA]</scope>
    <source>
        <strain evidence="11 12">Ter6</strain>
    </source>
</reference>
<feature type="transmembrane region" description="Helical" evidence="9">
    <location>
        <begin position="258"/>
        <end position="279"/>
    </location>
</feature>
<dbReference type="OrthoDB" id="6766492at2"/>
<feature type="transmembrane region" description="Helical" evidence="9">
    <location>
        <begin position="180"/>
        <end position="198"/>
    </location>
</feature>
<feature type="transmembrane region" description="Helical" evidence="9">
    <location>
        <begin position="107"/>
        <end position="128"/>
    </location>
</feature>
<evidence type="ECO:0000256" key="3">
    <source>
        <dbReference type="ARBA" id="ARBA00022448"/>
    </source>
</evidence>
<name>A0A127PDB0_9BURK</name>
<dbReference type="Pfam" id="PF07690">
    <property type="entry name" value="MFS_1"/>
    <property type="match status" value="1"/>
</dbReference>
<feature type="transmembrane region" description="Helical" evidence="9">
    <location>
        <begin position="44"/>
        <end position="62"/>
    </location>
</feature>
<evidence type="ECO:0000313" key="11">
    <source>
        <dbReference type="EMBL" id="AMO95713.1"/>
    </source>
</evidence>
<organism evidence="11">
    <name type="scientific">Collimonas fungivorans</name>
    <dbReference type="NCBI Taxonomy" id="158899"/>
    <lineage>
        <taxon>Bacteria</taxon>
        <taxon>Pseudomonadati</taxon>
        <taxon>Pseudomonadota</taxon>
        <taxon>Betaproteobacteria</taxon>
        <taxon>Burkholderiales</taxon>
        <taxon>Oxalobacteraceae</taxon>
        <taxon>Collimonas</taxon>
    </lineage>
</organism>
<evidence type="ECO:0000256" key="5">
    <source>
        <dbReference type="ARBA" id="ARBA00022692"/>
    </source>
</evidence>
<keyword evidence="4" id="KW-1003">Cell membrane</keyword>
<dbReference type="InterPro" id="IPR051084">
    <property type="entry name" value="H+-coupled_symporters"/>
</dbReference>
<dbReference type="PROSITE" id="PS00217">
    <property type="entry name" value="SUGAR_TRANSPORT_2"/>
    <property type="match status" value="1"/>
</dbReference>
<dbReference type="Proteomes" id="UP000072421">
    <property type="component" value="Chromosome"/>
</dbReference>
<evidence type="ECO:0000259" key="10">
    <source>
        <dbReference type="PROSITE" id="PS50850"/>
    </source>
</evidence>
<dbReference type="InterPro" id="IPR036259">
    <property type="entry name" value="MFS_trans_sf"/>
</dbReference>
<dbReference type="PANTHER" id="PTHR43528">
    <property type="entry name" value="ALPHA-KETOGLUTARATE PERMEASE"/>
    <property type="match status" value="1"/>
</dbReference>
<dbReference type="Gene3D" id="1.20.1250.20">
    <property type="entry name" value="MFS general substrate transporter like domains"/>
    <property type="match status" value="2"/>
</dbReference>